<evidence type="ECO:0000256" key="6">
    <source>
        <dbReference type="SAM" id="Phobius"/>
    </source>
</evidence>
<dbReference type="InterPro" id="IPR036259">
    <property type="entry name" value="MFS_trans_sf"/>
</dbReference>
<dbReference type="EMBL" id="AAKL01000076">
    <property type="protein sequence ID" value="EAP70884.1"/>
    <property type="molecule type" value="Genomic_DNA"/>
</dbReference>
<dbReference type="GO" id="GO:0022857">
    <property type="term" value="F:transmembrane transporter activity"/>
    <property type="evidence" value="ECO:0007669"/>
    <property type="project" value="InterPro"/>
</dbReference>
<feature type="transmembrane region" description="Helical" evidence="6">
    <location>
        <begin position="281"/>
        <end position="305"/>
    </location>
</feature>
<keyword evidence="3 6" id="KW-0812">Transmembrane</keyword>
<feature type="transmembrane region" description="Helical" evidence="6">
    <location>
        <begin position="247"/>
        <end position="269"/>
    </location>
</feature>
<accession>A0AB33V7P3</accession>
<feature type="transmembrane region" description="Helical" evidence="6">
    <location>
        <begin position="43"/>
        <end position="67"/>
    </location>
</feature>
<proteinExistence type="predicted"/>
<keyword evidence="5 6" id="KW-0472">Membrane</keyword>
<keyword evidence="2" id="KW-1003">Cell membrane</keyword>
<keyword evidence="4 6" id="KW-1133">Transmembrane helix</keyword>
<feature type="transmembrane region" description="Helical" evidence="6">
    <location>
        <begin position="311"/>
        <end position="330"/>
    </location>
</feature>
<comment type="subcellular location">
    <subcellularLocation>
        <location evidence="1">Cell membrane</location>
        <topology evidence="1">Multi-pass membrane protein</topology>
    </subcellularLocation>
</comment>
<feature type="transmembrane region" description="Helical" evidence="6">
    <location>
        <begin position="12"/>
        <end position="37"/>
    </location>
</feature>
<dbReference type="InterPro" id="IPR011701">
    <property type="entry name" value="MFS"/>
</dbReference>
<comment type="caution">
    <text evidence="7">The sequence shown here is derived from an EMBL/GenBank/DDBJ whole genome shotgun (WGS) entry which is preliminary data.</text>
</comment>
<name>A0AB33V7P3_RALSU</name>
<dbReference type="SUPFAM" id="SSF103473">
    <property type="entry name" value="MFS general substrate transporter"/>
    <property type="match status" value="1"/>
</dbReference>
<dbReference type="Pfam" id="PF07690">
    <property type="entry name" value="MFS_1"/>
    <property type="match status" value="1"/>
</dbReference>
<dbReference type="PANTHER" id="PTHR23513">
    <property type="entry name" value="INTEGRAL MEMBRANE EFFLUX PROTEIN-RELATED"/>
    <property type="match status" value="1"/>
</dbReference>
<evidence type="ECO:0000256" key="1">
    <source>
        <dbReference type="ARBA" id="ARBA00004651"/>
    </source>
</evidence>
<dbReference type="PANTHER" id="PTHR23513:SF11">
    <property type="entry name" value="STAPHYLOFERRIN A TRANSPORTER"/>
    <property type="match status" value="1"/>
</dbReference>
<evidence type="ECO:0008006" key="9">
    <source>
        <dbReference type="Google" id="ProtNLM"/>
    </source>
</evidence>
<evidence type="ECO:0000256" key="2">
    <source>
        <dbReference type="ARBA" id="ARBA00022475"/>
    </source>
</evidence>
<dbReference type="GO" id="GO:0005886">
    <property type="term" value="C:plasma membrane"/>
    <property type="evidence" value="ECO:0007669"/>
    <property type="project" value="UniProtKB-SubCell"/>
</dbReference>
<feature type="transmembrane region" description="Helical" evidence="6">
    <location>
        <begin position="163"/>
        <end position="183"/>
    </location>
</feature>
<gene>
    <name evidence="7" type="ORF">RRSL_00395</name>
</gene>
<dbReference type="AlphaFoldDB" id="A0AB33V7P3"/>
<evidence type="ECO:0000256" key="5">
    <source>
        <dbReference type="ARBA" id="ARBA00023136"/>
    </source>
</evidence>
<evidence type="ECO:0000256" key="4">
    <source>
        <dbReference type="ARBA" id="ARBA00022989"/>
    </source>
</evidence>
<dbReference type="Gene3D" id="1.20.1250.20">
    <property type="entry name" value="MFS general substrate transporter like domains"/>
    <property type="match status" value="1"/>
</dbReference>
<protein>
    <recommendedName>
        <fullName evidence="9">MFS transporter</fullName>
    </recommendedName>
</protein>
<evidence type="ECO:0000313" key="7">
    <source>
        <dbReference type="EMBL" id="EAP70884.1"/>
    </source>
</evidence>
<feature type="transmembrane region" description="Helical" evidence="6">
    <location>
        <begin position="218"/>
        <end position="241"/>
    </location>
</feature>
<evidence type="ECO:0000256" key="3">
    <source>
        <dbReference type="ARBA" id="ARBA00022692"/>
    </source>
</evidence>
<organism evidence="7 8">
    <name type="scientific">Ralstonia solanacearum (strain UW551)</name>
    <dbReference type="NCBI Taxonomy" id="342110"/>
    <lineage>
        <taxon>Bacteria</taxon>
        <taxon>Pseudomonadati</taxon>
        <taxon>Pseudomonadota</taxon>
        <taxon>Betaproteobacteria</taxon>
        <taxon>Burkholderiales</taxon>
        <taxon>Burkholderiaceae</taxon>
        <taxon>Ralstonia</taxon>
        <taxon>Ralstonia solanacearum species complex</taxon>
    </lineage>
</organism>
<sequence>MTKLNSVPGYRALVVARVISSGIVWVDFTLIFSLLSYHWHADAVTIGVASALYGLPGLLLGPFFGALADRRNPVTILIVSYLARCLSSVLLMVVPDVNLFVLLVFIKGLANLGASPAEQVIVRAMLSKEQFVSNAGIMTTIDQLTKICAPLLGAGMASLHHPVAGFGFSAALGLAGTVCVGFLRKPVEMSKRNEASRQASRHLQALLSLVRDNGTFRMAFIAAIAQTAVLALYDPLLALFLKGKGMPTAVFGMIVSSTAAGAILGALVFKRIRSKSEQGTAPMGLAAFGLTVAVPGVLAVADIAIPAGVLLAFWMANGCFYGLTAMSFGVTMQQQCPPQTIGTVSATARSVQLAVLVLGPLAGAALSGPIGHPLGLRIERCAGDAVRGRFVGRVSGPGDVAFPAMGHPTKASIRRYAAACSGIDGTDPAGRAALIRVVASV</sequence>
<evidence type="ECO:0000313" key="8">
    <source>
        <dbReference type="Proteomes" id="UP000005933"/>
    </source>
</evidence>
<dbReference type="Proteomes" id="UP000005933">
    <property type="component" value="Unassembled WGS sequence"/>
</dbReference>
<reference evidence="7 8" key="1">
    <citation type="journal article" date="2006" name="Mol. Plant Microbe Interact.">
        <title>Identification of open reading frames unique to a select agent: Ralstonia solanacearum race 3 biovar 2.</title>
        <authorList>
            <person name="Gabriel D.W."/>
            <person name="Allen C."/>
            <person name="Schell M."/>
            <person name="Denny T.P."/>
            <person name="Greenberg J.T."/>
            <person name="Duan Y.P."/>
            <person name="Flores-Cruz Z."/>
            <person name="Huang Q."/>
            <person name="Clifford J.M."/>
            <person name="Presting G."/>
            <person name="Gonzalez E.T."/>
            <person name="Reddy J."/>
            <person name="Elphinstone J."/>
            <person name="Swanson J."/>
            <person name="Yao J."/>
            <person name="Mulholland V."/>
            <person name="Liu L."/>
            <person name="Farmerie W."/>
            <person name="Patnaikuni M."/>
            <person name="Balogh B."/>
            <person name="Norman D."/>
            <person name="Alvarez A."/>
            <person name="Castillo J.A."/>
            <person name="Jones J."/>
            <person name="Saddler G."/>
            <person name="Walunas T."/>
            <person name="Zhukov A."/>
            <person name="Mikhailova N."/>
        </authorList>
    </citation>
    <scope>NUCLEOTIDE SEQUENCE [LARGE SCALE GENOMIC DNA]</scope>
    <source>
        <strain evidence="7 8">UW551</strain>
    </source>
</reference>